<dbReference type="PANTHER" id="PTHR13847">
    <property type="entry name" value="SARCOSINE DEHYDROGENASE-RELATED"/>
    <property type="match status" value="1"/>
</dbReference>
<dbReference type="Proteomes" id="UP000076632">
    <property type="component" value="Unassembled WGS sequence"/>
</dbReference>
<protein>
    <submittedName>
        <fullName evidence="2">FAD dependent oxidoreductase</fullName>
    </submittedName>
</protein>
<dbReference type="EMBL" id="KV407455">
    <property type="protein sequence ID" value="KZF25800.1"/>
    <property type="molecule type" value="Genomic_DNA"/>
</dbReference>
<dbReference type="Gene3D" id="3.50.50.60">
    <property type="entry name" value="FAD/NAD(P)-binding domain"/>
    <property type="match status" value="1"/>
</dbReference>
<dbReference type="PANTHER" id="PTHR13847:SF279">
    <property type="entry name" value="FAD DEPENDENT OXIDOREDUCTASE DOMAIN-CONTAINING PROTEIN-RELATED"/>
    <property type="match status" value="1"/>
</dbReference>
<evidence type="ECO:0000313" key="3">
    <source>
        <dbReference type="Proteomes" id="UP000076632"/>
    </source>
</evidence>
<proteinExistence type="predicted"/>
<keyword evidence="3" id="KW-1185">Reference proteome</keyword>
<dbReference type="AlphaFoldDB" id="A0A165J6H6"/>
<evidence type="ECO:0000313" key="2">
    <source>
        <dbReference type="EMBL" id="KZF25800.1"/>
    </source>
</evidence>
<dbReference type="OrthoDB" id="429143at2759"/>
<accession>A0A165J6H6</accession>
<reference evidence="2 3" key="1">
    <citation type="journal article" date="2016" name="Fungal Biol.">
        <title>The genome of Xylona heveae provides a window into fungal endophytism.</title>
        <authorList>
            <person name="Gazis R."/>
            <person name="Kuo A."/>
            <person name="Riley R."/>
            <person name="LaButti K."/>
            <person name="Lipzen A."/>
            <person name="Lin J."/>
            <person name="Amirebrahimi M."/>
            <person name="Hesse C.N."/>
            <person name="Spatafora J.W."/>
            <person name="Henrissat B."/>
            <person name="Hainaut M."/>
            <person name="Grigoriev I.V."/>
            <person name="Hibbett D.S."/>
        </authorList>
    </citation>
    <scope>NUCLEOTIDE SEQUENCE [LARGE SCALE GENOMIC DNA]</scope>
    <source>
        <strain evidence="2 3">TC161</strain>
    </source>
</reference>
<dbReference type="GeneID" id="28897129"/>
<dbReference type="STRING" id="1328760.A0A165J6H6"/>
<feature type="domain" description="FAD dependent oxidoreductase" evidence="1">
    <location>
        <begin position="36"/>
        <end position="414"/>
    </location>
</feature>
<gene>
    <name evidence="2" type="ORF">L228DRAFT_244724</name>
</gene>
<sequence length="459" mass="50696">MSQPAPARNGMLSFWRTQLDELDSHRSTPELPKECDVLIIGAGYSGAATAYHLLEGNPFPPSMVMLEARQACSGATGRNGGHIKPDLYNTCSSLAPVYGLEAAVEMAKFEMDQVKAVKAVIEKENIDCDFSLTRSVDPLLNEEHCKKVKAAYDKLREAGAINVQDVHFTPKENAERVSGVKGAKGCFSFTAGHLWPYKLVMHLLRLVVSRGVNLQTYTPVVSVSDEPDPVTGAWTVTTESRGSIKAKKVIFATNAYTAGLAPAYAQKIIPVRGICSRIVTPKGKNSPHLPNTYGLRWSGWEYDYLIPRMDGSIVVGGARRRFYSDPKKWYNTTDDSQLMESAKSYFDGYMQRHFRGWEDSGAYTDQVWTGILGYTTDSLPHVGAVPSKPGQFIMAGFNGHGMCHIFLTAKGIASMILDGKPFETTGIPRLFKTTPERLNSRRNKILESVPTREELMAKL</sequence>
<dbReference type="InterPro" id="IPR006076">
    <property type="entry name" value="FAD-dep_OxRdtase"/>
</dbReference>
<dbReference type="GO" id="GO:0005737">
    <property type="term" value="C:cytoplasm"/>
    <property type="evidence" value="ECO:0007669"/>
    <property type="project" value="TreeGrafter"/>
</dbReference>
<name>A0A165J6H6_XYLHT</name>
<dbReference type="SUPFAM" id="SSF51905">
    <property type="entry name" value="FAD/NAD(P)-binding domain"/>
    <property type="match status" value="1"/>
</dbReference>
<organism evidence="2 3">
    <name type="scientific">Xylona heveae (strain CBS 132557 / TC161)</name>
    <dbReference type="NCBI Taxonomy" id="1328760"/>
    <lineage>
        <taxon>Eukaryota</taxon>
        <taxon>Fungi</taxon>
        <taxon>Dikarya</taxon>
        <taxon>Ascomycota</taxon>
        <taxon>Pezizomycotina</taxon>
        <taxon>Xylonomycetes</taxon>
        <taxon>Xylonales</taxon>
        <taxon>Xylonaceae</taxon>
        <taxon>Xylona</taxon>
    </lineage>
</organism>
<evidence type="ECO:0000259" key="1">
    <source>
        <dbReference type="Pfam" id="PF01266"/>
    </source>
</evidence>
<dbReference type="OMA" id="GVQMSVH"/>
<dbReference type="InParanoid" id="A0A165J6H6"/>
<dbReference type="Gene3D" id="3.30.9.10">
    <property type="entry name" value="D-Amino Acid Oxidase, subunit A, domain 2"/>
    <property type="match status" value="1"/>
</dbReference>
<dbReference type="Pfam" id="PF01266">
    <property type="entry name" value="DAO"/>
    <property type="match status" value="1"/>
</dbReference>
<dbReference type="RefSeq" id="XP_018191355.1">
    <property type="nucleotide sequence ID" value="XM_018331992.1"/>
</dbReference>
<dbReference type="InterPro" id="IPR036188">
    <property type="entry name" value="FAD/NAD-bd_sf"/>
</dbReference>